<feature type="domain" description="Calcineurin-like phosphoesterase" evidence="1">
    <location>
        <begin position="27"/>
        <end position="156"/>
    </location>
</feature>
<protein>
    <submittedName>
        <fullName evidence="3">Uncharacterized protein LOC100378179</fullName>
    </submittedName>
</protein>
<evidence type="ECO:0000313" key="3">
    <source>
        <dbReference type="RefSeq" id="XP_002737627.1"/>
    </source>
</evidence>
<dbReference type="InterPro" id="IPR029052">
    <property type="entry name" value="Metallo-depent_PP-like"/>
</dbReference>
<dbReference type="CDD" id="cd00838">
    <property type="entry name" value="MPP_superfamily"/>
    <property type="match status" value="1"/>
</dbReference>
<dbReference type="Gene3D" id="3.60.21.10">
    <property type="match status" value="1"/>
</dbReference>
<accession>A0ABM0GUI0</accession>
<dbReference type="PANTHER" id="PTHR36492:SF2">
    <property type="entry name" value="[ACYL-CARRIER-PROTEIN] PHOSPHODIESTERASE PPTH"/>
    <property type="match status" value="1"/>
</dbReference>
<proteinExistence type="predicted"/>
<dbReference type="InterPro" id="IPR052963">
    <property type="entry name" value="Pantetheine_PDE"/>
</dbReference>
<dbReference type="GeneID" id="100378179"/>
<dbReference type="InterPro" id="IPR004843">
    <property type="entry name" value="Calcineurin-like_PHP"/>
</dbReference>
<name>A0ABM0GUI0_SACKO</name>
<evidence type="ECO:0000259" key="1">
    <source>
        <dbReference type="Pfam" id="PF00149"/>
    </source>
</evidence>
<keyword evidence="2" id="KW-1185">Reference proteome</keyword>
<dbReference type="SUPFAM" id="SSF56300">
    <property type="entry name" value="Metallo-dependent phosphatases"/>
    <property type="match status" value="1"/>
</dbReference>
<dbReference type="Proteomes" id="UP000694865">
    <property type="component" value="Unplaced"/>
</dbReference>
<dbReference type="PANTHER" id="PTHR36492">
    <property type="match status" value="1"/>
</dbReference>
<dbReference type="Pfam" id="PF00149">
    <property type="entry name" value="Metallophos"/>
    <property type="match status" value="1"/>
</dbReference>
<evidence type="ECO:0000313" key="2">
    <source>
        <dbReference type="Proteomes" id="UP000694865"/>
    </source>
</evidence>
<reference evidence="3" key="1">
    <citation type="submission" date="2025-08" db="UniProtKB">
        <authorList>
            <consortium name="RefSeq"/>
        </authorList>
    </citation>
    <scope>IDENTIFICATION</scope>
    <source>
        <tissue evidence="3">Testes</tissue>
    </source>
</reference>
<sequence length="333" mass="38716">MLAKRCCMQRYNNISTSTLRYRTHMSRVFAISDIHVDHPANLDWINGWSDQRYRDDVLIVAGDVTDYLPLLESTLSSFKKKFKSVFYVPGNHELWLRKNPRPSQISNTLMDSIQKFQHILSICDTIGVHTTPQSIACVDNTQVMIVPLFSWYSTPETDEVDSLYLSGPHPDNVEKMNKMWMDNHFCVWPHLETTISKHFAALNNKHVKQYSIPVISFSHFLPRQDLILACKKDEEAVAREQDLLSLGKQNLPRQGSTIGFNFTRFAGCKILETQIRRLCSQVHVYGHQHRNRDRDINGVRYVSHCLGYKRERDLGLMWGLVDWEGPKLIWPLQ</sequence>
<organism evidence="2 3">
    <name type="scientific">Saccoglossus kowalevskii</name>
    <name type="common">Acorn worm</name>
    <dbReference type="NCBI Taxonomy" id="10224"/>
    <lineage>
        <taxon>Eukaryota</taxon>
        <taxon>Metazoa</taxon>
        <taxon>Hemichordata</taxon>
        <taxon>Enteropneusta</taxon>
        <taxon>Harrimaniidae</taxon>
        <taxon>Saccoglossus</taxon>
    </lineage>
</organism>
<dbReference type="RefSeq" id="XP_002737627.1">
    <property type="nucleotide sequence ID" value="XM_002737581.2"/>
</dbReference>
<gene>
    <name evidence="3" type="primary">LOC100378179</name>
</gene>